<reference evidence="3 6" key="3">
    <citation type="submission" date="2019-10" db="EMBL/GenBank/DDBJ databases">
        <title>Streptococcus mitis of the oral and urogenital tracts.</title>
        <authorList>
            <person name="Price T."/>
            <person name="Mores C.R."/>
            <person name="Putonti C."/>
            <person name="Wolfe A.J."/>
        </authorList>
    </citation>
    <scope>NUCLEOTIDE SEQUENCE [LARGE SCALE GENOMIC DNA]</scope>
    <source>
        <strain evidence="3 6">SM09</strain>
    </source>
</reference>
<gene>
    <name evidence="4" type="ORF">B7700_04015</name>
    <name evidence="3" type="ORF">GEZ71_08815</name>
</gene>
<keyword evidence="1" id="KW-0175">Coiled coil</keyword>
<reference evidence="4 5" key="1">
    <citation type="journal article" date="2016" name="Eur. J. Clin. Microbiol. Infect. Dis.">
        <title>Whole genome sequencing as a tool for phylogenetic analysis of clinical strains of Mitis group streptococci.</title>
        <authorList>
            <person name="Rasmussen L.H."/>
            <person name="Dargis R."/>
            <person name="Hojholt K."/>
            <person name="Christensen J.J."/>
            <person name="Skovgaard O."/>
            <person name="Justesen U.S."/>
            <person name="Rosenvinge F.S."/>
            <person name="Moser C."/>
            <person name="Lukjancenko O."/>
            <person name="Rasmussen S."/>
            <person name="Nielsen X.C."/>
        </authorList>
    </citation>
    <scope>NUCLEOTIDE SEQUENCE [LARGE SCALE GENOMIC DNA]</scope>
    <source>
        <strain evidence="4 5">RH_50275_09</strain>
    </source>
</reference>
<dbReference type="AlphaFoldDB" id="A0A1X1K526"/>
<evidence type="ECO:0000313" key="6">
    <source>
        <dbReference type="Proteomes" id="UP000466247"/>
    </source>
</evidence>
<feature type="transmembrane region" description="Helical" evidence="2">
    <location>
        <begin position="50"/>
        <end position="66"/>
    </location>
</feature>
<evidence type="ECO:0000313" key="5">
    <source>
        <dbReference type="Proteomes" id="UP000193929"/>
    </source>
</evidence>
<evidence type="ECO:0000256" key="2">
    <source>
        <dbReference type="SAM" id="Phobius"/>
    </source>
</evidence>
<evidence type="ECO:0000313" key="3">
    <source>
        <dbReference type="EMBL" id="MQQ51148.1"/>
    </source>
</evidence>
<protein>
    <submittedName>
        <fullName evidence="4">Uncharacterized protein</fullName>
    </submittedName>
</protein>
<reference evidence="4" key="2">
    <citation type="submission" date="2017-04" db="EMBL/GenBank/DDBJ databases">
        <authorList>
            <person name="Afonso C.L."/>
            <person name="Miller P.J."/>
            <person name="Scott M.A."/>
            <person name="Spackman E."/>
            <person name="Goraichik I."/>
            <person name="Dimitrov K.M."/>
            <person name="Suarez D.L."/>
            <person name="Swayne D.E."/>
        </authorList>
    </citation>
    <scope>NUCLEOTIDE SEQUENCE</scope>
    <source>
        <strain evidence="4">RH_50275_09</strain>
    </source>
</reference>
<feature type="coiled-coil region" evidence="1">
    <location>
        <begin position="65"/>
        <end position="102"/>
    </location>
</feature>
<evidence type="ECO:0000313" key="4">
    <source>
        <dbReference type="EMBL" id="ORO94557.1"/>
    </source>
</evidence>
<dbReference type="Proteomes" id="UP000466247">
    <property type="component" value="Unassembled WGS sequence"/>
</dbReference>
<comment type="caution">
    <text evidence="4">The sequence shown here is derived from an EMBL/GenBank/DDBJ whole genome shotgun (WGS) entry which is preliminary data.</text>
</comment>
<keyword evidence="2" id="KW-1133">Transmembrane helix</keyword>
<keyword evidence="2" id="KW-0812">Transmembrane</keyword>
<feature type="transmembrane region" description="Helical" evidence="2">
    <location>
        <begin position="6"/>
        <end position="30"/>
    </location>
</feature>
<keyword evidence="2" id="KW-0472">Membrane</keyword>
<proteinExistence type="predicted"/>
<accession>A0A1X1K526</accession>
<organism evidence="4 5">
    <name type="scientific">Streptococcus mitis</name>
    <dbReference type="NCBI Taxonomy" id="28037"/>
    <lineage>
        <taxon>Bacteria</taxon>
        <taxon>Bacillati</taxon>
        <taxon>Bacillota</taxon>
        <taxon>Bacilli</taxon>
        <taxon>Lactobacillales</taxon>
        <taxon>Streptococcaceae</taxon>
        <taxon>Streptococcus</taxon>
        <taxon>Streptococcus mitis group</taxon>
    </lineage>
</organism>
<dbReference type="EMBL" id="NCVF01000021">
    <property type="protein sequence ID" value="ORO94557.1"/>
    <property type="molecule type" value="Genomic_DNA"/>
</dbReference>
<dbReference type="EMBL" id="WIKC01000009">
    <property type="protein sequence ID" value="MQQ51148.1"/>
    <property type="molecule type" value="Genomic_DNA"/>
</dbReference>
<dbReference type="RefSeq" id="WP_084887297.1">
    <property type="nucleotide sequence ID" value="NZ_CAMHUS010000004.1"/>
</dbReference>
<sequence length="155" mass="18548">MVDKLVRTLLLTFFFCKMTKIINFLTNMLVKKKKMCYNKFKLRNRNQKGAMMWILGFILFLIFFYSNDSKKIKKLENKIKKLERKEKGNAEMSRLLQEMIRKKPIITGAYIGPDNWEVVDVDEEWVKLRSVDKKGKEKVKLQRIEDIQTVEFDGE</sequence>
<name>A0A1X1K526_STRMT</name>
<evidence type="ECO:0000256" key="1">
    <source>
        <dbReference type="SAM" id="Coils"/>
    </source>
</evidence>
<dbReference type="Proteomes" id="UP000193929">
    <property type="component" value="Unassembled WGS sequence"/>
</dbReference>